<proteinExistence type="predicted"/>
<keyword evidence="2" id="KW-1185">Reference proteome</keyword>
<organism evidence="1 2">
    <name type="scientific">Acrocarpospora macrocephala</name>
    <dbReference type="NCBI Taxonomy" id="150177"/>
    <lineage>
        <taxon>Bacteria</taxon>
        <taxon>Bacillati</taxon>
        <taxon>Actinomycetota</taxon>
        <taxon>Actinomycetes</taxon>
        <taxon>Streptosporangiales</taxon>
        <taxon>Streptosporangiaceae</taxon>
        <taxon>Acrocarpospora</taxon>
    </lineage>
</organism>
<accession>A0A5M3X1Y2</accession>
<dbReference type="AlphaFoldDB" id="A0A5M3X1Y2"/>
<protein>
    <submittedName>
        <fullName evidence="1">Uncharacterized protein</fullName>
    </submittedName>
</protein>
<gene>
    <name evidence="1" type="ORF">Amac_059150</name>
</gene>
<name>A0A5M3X1Y2_9ACTN</name>
<dbReference type="Proteomes" id="UP000331127">
    <property type="component" value="Unassembled WGS sequence"/>
</dbReference>
<dbReference type="EMBL" id="BLAE01000035">
    <property type="protein sequence ID" value="GES12318.1"/>
    <property type="molecule type" value="Genomic_DNA"/>
</dbReference>
<evidence type="ECO:0000313" key="2">
    <source>
        <dbReference type="Proteomes" id="UP000331127"/>
    </source>
</evidence>
<reference evidence="1 2" key="1">
    <citation type="submission" date="2019-10" db="EMBL/GenBank/DDBJ databases">
        <title>Whole genome shotgun sequence of Acrocarpospora macrocephala NBRC 16266.</title>
        <authorList>
            <person name="Ichikawa N."/>
            <person name="Kimura A."/>
            <person name="Kitahashi Y."/>
            <person name="Komaki H."/>
            <person name="Oguchi A."/>
        </authorList>
    </citation>
    <scope>NUCLEOTIDE SEQUENCE [LARGE SCALE GENOMIC DNA]</scope>
    <source>
        <strain evidence="1 2">NBRC 16266</strain>
    </source>
</reference>
<dbReference type="RefSeq" id="WP_155357618.1">
    <property type="nucleotide sequence ID" value="NZ_BAAAHL010000012.1"/>
</dbReference>
<comment type="caution">
    <text evidence="1">The sequence shown here is derived from an EMBL/GenBank/DDBJ whole genome shotgun (WGS) entry which is preliminary data.</text>
</comment>
<sequence length="101" mass="11280">MTDVVRLREELRRERFAHLAFALNGQGVSCTLRLPGQRREYAVLEMPGGASGLVRAEMRKETAGWRYTMSAYTLGGRTVDARTVWAADADPVGRILRAVSR</sequence>
<evidence type="ECO:0000313" key="1">
    <source>
        <dbReference type="EMBL" id="GES12318.1"/>
    </source>
</evidence>